<keyword evidence="4 8" id="KW-1003">Cell membrane</keyword>
<feature type="transmembrane region" description="Helical" evidence="8">
    <location>
        <begin position="222"/>
        <end position="241"/>
    </location>
</feature>
<feature type="transmembrane region" description="Helical" evidence="8">
    <location>
        <begin position="71"/>
        <end position="90"/>
    </location>
</feature>
<dbReference type="PANTHER" id="PTHR30269:SF37">
    <property type="entry name" value="MEMBRANE TRANSPORTER PROTEIN"/>
    <property type="match status" value="1"/>
</dbReference>
<reference evidence="9" key="1">
    <citation type="submission" date="2017-10" db="EMBL/GenBank/DDBJ databases">
        <title>Resolving the taxonomy of Roseburia spp., Eubacterium rectale and Agathobacter spp. through phylogenomic analysis.</title>
        <authorList>
            <person name="Sheridan P.O."/>
            <person name="Walker A.W."/>
            <person name="Duncan S.H."/>
            <person name="Scott K.P."/>
            <person name="Toole P.W.O."/>
            <person name="Luis P."/>
            <person name="Flint H.J."/>
        </authorList>
    </citation>
    <scope>NUCLEOTIDE SEQUENCE [LARGE SCALE GENOMIC DNA]</scope>
    <source>
        <strain evidence="9">JK10</strain>
    </source>
</reference>
<evidence type="ECO:0000256" key="6">
    <source>
        <dbReference type="ARBA" id="ARBA00022989"/>
    </source>
</evidence>
<feature type="transmembrane region" description="Helical" evidence="8">
    <location>
        <begin position="96"/>
        <end position="115"/>
    </location>
</feature>
<feature type="transmembrane region" description="Helical" evidence="8">
    <location>
        <begin position="127"/>
        <end position="154"/>
    </location>
</feature>
<evidence type="ECO:0000256" key="2">
    <source>
        <dbReference type="ARBA" id="ARBA00009142"/>
    </source>
</evidence>
<dbReference type="InterPro" id="IPR002781">
    <property type="entry name" value="TM_pro_TauE-like"/>
</dbReference>
<dbReference type="Pfam" id="PF01925">
    <property type="entry name" value="TauE"/>
    <property type="match status" value="1"/>
</dbReference>
<keyword evidence="6 8" id="KW-1133">Transmembrane helix</keyword>
<dbReference type="InterPro" id="IPR052017">
    <property type="entry name" value="TSUP"/>
</dbReference>
<comment type="subcellular location">
    <subcellularLocation>
        <location evidence="1 8">Cell membrane</location>
        <topology evidence="1 8">Multi-pass membrane protein</topology>
    </subcellularLocation>
</comment>
<keyword evidence="5 8" id="KW-0812">Transmembrane</keyword>
<keyword evidence="7 8" id="KW-0472">Membrane</keyword>
<evidence type="ECO:0000313" key="9">
    <source>
        <dbReference type="EMBL" id="PHU39579.1"/>
    </source>
</evidence>
<gene>
    <name evidence="9" type="ORF">CSX00_09685</name>
</gene>
<comment type="caution">
    <text evidence="9">The sequence shown here is derived from an EMBL/GenBank/DDBJ whole genome shotgun (WGS) entry which is preliminary data.</text>
</comment>
<dbReference type="AlphaFoldDB" id="A0A2G3E8F6"/>
<evidence type="ECO:0000256" key="1">
    <source>
        <dbReference type="ARBA" id="ARBA00004651"/>
    </source>
</evidence>
<evidence type="ECO:0000256" key="7">
    <source>
        <dbReference type="ARBA" id="ARBA00023136"/>
    </source>
</evidence>
<sequence>MGDYCLTLWIIATLCAFFIKGLCGFANTLVFTSILGFGVANVNISPVELLLGYPTNLILTWNNRKKLDKKVYIPLALLVLGGSIPGAILLKSVDVKYLKVFFGIVVILIAVEIFFREYQCTNAKDSNIILCIIGVLSGILCGLFGIGALLAAYVGRVTTTTDEFKANISAVFIVENTVRIFTYYLLGVFTLVSLKQAATLIPFMIIGLFAGMESSKVLDERIVKNIVIVLLVISGLFLVGMNL</sequence>
<comment type="similarity">
    <text evidence="2 8">Belongs to the 4-toluene sulfonate uptake permease (TSUP) (TC 2.A.102) family.</text>
</comment>
<evidence type="ECO:0000256" key="3">
    <source>
        <dbReference type="ARBA" id="ARBA00022448"/>
    </source>
</evidence>
<feature type="transmembrane region" description="Helical" evidence="8">
    <location>
        <begin position="183"/>
        <end position="210"/>
    </location>
</feature>
<accession>A0A2G3E8F6</accession>
<dbReference type="Proteomes" id="UP000224317">
    <property type="component" value="Unassembled WGS sequence"/>
</dbReference>
<feature type="transmembrane region" description="Helical" evidence="8">
    <location>
        <begin position="34"/>
        <end position="59"/>
    </location>
</feature>
<dbReference type="EMBL" id="PDYH01000042">
    <property type="protein sequence ID" value="PHU39579.1"/>
    <property type="molecule type" value="Genomic_DNA"/>
</dbReference>
<organism evidence="9 10">
    <name type="scientific">Pseudobutyrivibrio ruminis</name>
    <dbReference type="NCBI Taxonomy" id="46206"/>
    <lineage>
        <taxon>Bacteria</taxon>
        <taxon>Bacillati</taxon>
        <taxon>Bacillota</taxon>
        <taxon>Clostridia</taxon>
        <taxon>Lachnospirales</taxon>
        <taxon>Lachnospiraceae</taxon>
        <taxon>Pseudobutyrivibrio</taxon>
    </lineage>
</organism>
<keyword evidence="10" id="KW-1185">Reference proteome</keyword>
<evidence type="ECO:0000256" key="8">
    <source>
        <dbReference type="RuleBase" id="RU363041"/>
    </source>
</evidence>
<proteinExistence type="inferred from homology"/>
<protein>
    <recommendedName>
        <fullName evidence="8">Probable membrane transporter protein</fullName>
    </recommendedName>
</protein>
<evidence type="ECO:0000256" key="4">
    <source>
        <dbReference type="ARBA" id="ARBA00022475"/>
    </source>
</evidence>
<dbReference type="PANTHER" id="PTHR30269">
    <property type="entry name" value="TRANSMEMBRANE PROTEIN YFCA"/>
    <property type="match status" value="1"/>
</dbReference>
<name>A0A2G3E8F6_9FIRM</name>
<dbReference type="GO" id="GO:0005886">
    <property type="term" value="C:plasma membrane"/>
    <property type="evidence" value="ECO:0007669"/>
    <property type="project" value="UniProtKB-SubCell"/>
</dbReference>
<evidence type="ECO:0000313" key="10">
    <source>
        <dbReference type="Proteomes" id="UP000224317"/>
    </source>
</evidence>
<keyword evidence="3" id="KW-0813">Transport</keyword>
<evidence type="ECO:0000256" key="5">
    <source>
        <dbReference type="ARBA" id="ARBA00022692"/>
    </source>
</evidence>